<gene>
    <name evidence="2" type="ORF">RJT34_27534</name>
</gene>
<dbReference type="Proteomes" id="UP001359559">
    <property type="component" value="Unassembled WGS sequence"/>
</dbReference>
<evidence type="ECO:0008006" key="4">
    <source>
        <dbReference type="Google" id="ProtNLM"/>
    </source>
</evidence>
<name>A0AAN9FA29_CLITE</name>
<accession>A0AAN9FA29</accession>
<proteinExistence type="predicted"/>
<feature type="signal peptide" evidence="1">
    <location>
        <begin position="1"/>
        <end position="27"/>
    </location>
</feature>
<organism evidence="2 3">
    <name type="scientific">Clitoria ternatea</name>
    <name type="common">Butterfly pea</name>
    <dbReference type="NCBI Taxonomy" id="43366"/>
    <lineage>
        <taxon>Eukaryota</taxon>
        <taxon>Viridiplantae</taxon>
        <taxon>Streptophyta</taxon>
        <taxon>Embryophyta</taxon>
        <taxon>Tracheophyta</taxon>
        <taxon>Spermatophyta</taxon>
        <taxon>Magnoliopsida</taxon>
        <taxon>eudicotyledons</taxon>
        <taxon>Gunneridae</taxon>
        <taxon>Pentapetalae</taxon>
        <taxon>rosids</taxon>
        <taxon>fabids</taxon>
        <taxon>Fabales</taxon>
        <taxon>Fabaceae</taxon>
        <taxon>Papilionoideae</taxon>
        <taxon>50 kb inversion clade</taxon>
        <taxon>NPAAA clade</taxon>
        <taxon>indigoferoid/millettioid clade</taxon>
        <taxon>Phaseoleae</taxon>
        <taxon>Clitoria</taxon>
    </lineage>
</organism>
<dbReference type="EMBL" id="JAYKXN010000007">
    <property type="protein sequence ID" value="KAK7271551.1"/>
    <property type="molecule type" value="Genomic_DNA"/>
</dbReference>
<sequence length="91" mass="9887">MLETLKLFFSLSSLVLMLCLQLRTTSCLLLLPVKISSAHILDSPLPPSRLGFLCDTLFEAVVSPSSSNNKGFKGLMISWSEFPSPTVIVSA</sequence>
<evidence type="ECO:0000313" key="3">
    <source>
        <dbReference type="Proteomes" id="UP001359559"/>
    </source>
</evidence>
<reference evidence="2 3" key="1">
    <citation type="submission" date="2024-01" db="EMBL/GenBank/DDBJ databases">
        <title>The genomes of 5 underutilized Papilionoideae crops provide insights into root nodulation and disease resistance.</title>
        <authorList>
            <person name="Yuan L."/>
        </authorList>
    </citation>
    <scope>NUCLEOTIDE SEQUENCE [LARGE SCALE GENOMIC DNA]</scope>
    <source>
        <strain evidence="2">LY-2023</strain>
        <tissue evidence="2">Leaf</tissue>
    </source>
</reference>
<keyword evidence="3" id="KW-1185">Reference proteome</keyword>
<evidence type="ECO:0000256" key="1">
    <source>
        <dbReference type="SAM" id="SignalP"/>
    </source>
</evidence>
<feature type="chain" id="PRO_5043048703" description="Secreted protein" evidence="1">
    <location>
        <begin position="28"/>
        <end position="91"/>
    </location>
</feature>
<protein>
    <recommendedName>
        <fullName evidence="4">Secreted protein</fullName>
    </recommendedName>
</protein>
<comment type="caution">
    <text evidence="2">The sequence shown here is derived from an EMBL/GenBank/DDBJ whole genome shotgun (WGS) entry which is preliminary data.</text>
</comment>
<dbReference type="AlphaFoldDB" id="A0AAN9FA29"/>
<evidence type="ECO:0000313" key="2">
    <source>
        <dbReference type="EMBL" id="KAK7271551.1"/>
    </source>
</evidence>
<keyword evidence="1" id="KW-0732">Signal</keyword>